<reference evidence="1 2" key="1">
    <citation type="submission" date="2014-05" db="EMBL/GenBank/DDBJ databases">
        <title>ATOL: Assembling a taxonomically balanced genome-scale reconstruction of the evolutionary history of the Enterobacteriaceae.</title>
        <authorList>
            <person name="Plunkett G.III."/>
            <person name="Neeno-Eckwall E.C."/>
            <person name="Glasner J.D."/>
            <person name="Perna N.T."/>
        </authorList>
    </citation>
    <scope>NUCLEOTIDE SEQUENCE [LARGE SCALE GENOMIC DNA]</scope>
    <source>
        <strain evidence="1 2">ATCC 33301</strain>
    </source>
</reference>
<organism evidence="1 2">
    <name type="scientific">Tatumella ptyseos ATCC 33301</name>
    <dbReference type="NCBI Taxonomy" id="1005995"/>
    <lineage>
        <taxon>Bacteria</taxon>
        <taxon>Pseudomonadati</taxon>
        <taxon>Pseudomonadota</taxon>
        <taxon>Gammaproteobacteria</taxon>
        <taxon>Enterobacterales</taxon>
        <taxon>Erwiniaceae</taxon>
        <taxon>Tatumella</taxon>
    </lineage>
</organism>
<dbReference type="EMBL" id="JMPR01000028">
    <property type="protein sequence ID" value="KFD19708.1"/>
    <property type="molecule type" value="Genomic_DNA"/>
</dbReference>
<evidence type="ECO:0000313" key="1">
    <source>
        <dbReference type="EMBL" id="KFD19708.1"/>
    </source>
</evidence>
<keyword evidence="2" id="KW-1185">Reference proteome</keyword>
<dbReference type="AlphaFoldDB" id="A0A085JGW2"/>
<dbReference type="Proteomes" id="UP000028602">
    <property type="component" value="Unassembled WGS sequence"/>
</dbReference>
<proteinExistence type="predicted"/>
<accession>A0A085JGW2</accession>
<sequence>MRIGNERKSVQELLDEYSGELTAIKDKIPESLHNKFDESLINHLNK</sequence>
<protein>
    <submittedName>
        <fullName evidence="1">Uncharacterized protein</fullName>
    </submittedName>
</protein>
<name>A0A085JGW2_9GAMM</name>
<evidence type="ECO:0000313" key="2">
    <source>
        <dbReference type="Proteomes" id="UP000028602"/>
    </source>
</evidence>
<gene>
    <name evidence="1" type="ORF">GTPT_1639</name>
</gene>
<comment type="caution">
    <text evidence="1">The sequence shown here is derived from an EMBL/GenBank/DDBJ whole genome shotgun (WGS) entry which is preliminary data.</text>
</comment>